<protein>
    <submittedName>
        <fullName evidence="3">Antibiotic biosynthesis monooxygenase</fullName>
    </submittedName>
</protein>
<dbReference type="Gene3D" id="3.30.70.100">
    <property type="match status" value="1"/>
</dbReference>
<dbReference type="AlphaFoldDB" id="A0AA41Q867"/>
<dbReference type="RefSeq" id="WP_235058179.1">
    <property type="nucleotide sequence ID" value="NZ_JAKFHA010000048.1"/>
</dbReference>
<name>A0AA41Q867_9ACTN</name>
<evidence type="ECO:0000259" key="2">
    <source>
        <dbReference type="Pfam" id="PF03992"/>
    </source>
</evidence>
<proteinExistence type="predicted"/>
<evidence type="ECO:0000313" key="4">
    <source>
        <dbReference type="Proteomes" id="UP001165378"/>
    </source>
</evidence>
<dbReference type="InterPro" id="IPR011008">
    <property type="entry name" value="Dimeric_a/b-barrel"/>
</dbReference>
<evidence type="ECO:0000256" key="1">
    <source>
        <dbReference type="SAM" id="Phobius"/>
    </source>
</evidence>
<dbReference type="InterPro" id="IPR007138">
    <property type="entry name" value="ABM_dom"/>
</dbReference>
<comment type="caution">
    <text evidence="3">The sequence shown here is derived from an EMBL/GenBank/DDBJ whole genome shotgun (WGS) entry which is preliminary data.</text>
</comment>
<feature type="transmembrane region" description="Helical" evidence="1">
    <location>
        <begin position="163"/>
        <end position="185"/>
    </location>
</feature>
<keyword evidence="1" id="KW-0472">Membrane</keyword>
<keyword evidence="1" id="KW-1133">Transmembrane helix</keyword>
<dbReference type="SUPFAM" id="SSF54909">
    <property type="entry name" value="Dimeric alpha+beta barrel"/>
    <property type="match status" value="1"/>
</dbReference>
<keyword evidence="1" id="KW-0812">Transmembrane</keyword>
<keyword evidence="4" id="KW-1185">Reference proteome</keyword>
<dbReference type="Proteomes" id="UP001165378">
    <property type="component" value="Unassembled WGS sequence"/>
</dbReference>
<feature type="transmembrane region" description="Helical" evidence="1">
    <location>
        <begin position="130"/>
        <end position="151"/>
    </location>
</feature>
<organism evidence="3 4">
    <name type="scientific">Yinghuangia soli</name>
    <dbReference type="NCBI Taxonomy" id="2908204"/>
    <lineage>
        <taxon>Bacteria</taxon>
        <taxon>Bacillati</taxon>
        <taxon>Actinomycetota</taxon>
        <taxon>Actinomycetes</taxon>
        <taxon>Kitasatosporales</taxon>
        <taxon>Streptomycetaceae</taxon>
        <taxon>Yinghuangia</taxon>
    </lineage>
</organism>
<accession>A0AA41Q867</accession>
<dbReference type="PANTHER" id="PTHR40057:SF1">
    <property type="entry name" value="SLR1162 PROTEIN"/>
    <property type="match status" value="1"/>
</dbReference>
<sequence length="195" mass="21614">MTQETVRRSTTLVVARYARPGAEADFEHALEALTAAAREFDGHDGATLIRPSEETGGRYLVIFHFVDEPTQDAWMNSHRRAELLAEADRHSNEQPHVISDDPGSDLWLTLPPPADAGGKPKPGVPPRWKAAISVWLGLFPLLTVMNLLVVPHLKWIPGAVRPVLVSIVMVALMTYAALPLIQKLLRPWLTKPRKS</sequence>
<feature type="domain" description="ABM" evidence="2">
    <location>
        <begin position="13"/>
        <end position="78"/>
    </location>
</feature>
<reference evidence="3" key="1">
    <citation type="submission" date="2022-01" db="EMBL/GenBank/DDBJ databases">
        <title>Genome-Based Taxonomic Classification of the Phylum Actinobacteria.</title>
        <authorList>
            <person name="Gao Y."/>
        </authorList>
    </citation>
    <scope>NUCLEOTIDE SEQUENCE</scope>
    <source>
        <strain evidence="3">KLBMP 8922</strain>
    </source>
</reference>
<gene>
    <name evidence="3" type="ORF">LZ495_40160</name>
</gene>
<dbReference type="PANTHER" id="PTHR40057">
    <property type="entry name" value="SLR1162 PROTEIN"/>
    <property type="match status" value="1"/>
</dbReference>
<keyword evidence="3" id="KW-0560">Oxidoreductase</keyword>
<dbReference type="GO" id="GO:0004497">
    <property type="term" value="F:monooxygenase activity"/>
    <property type="evidence" value="ECO:0007669"/>
    <property type="project" value="UniProtKB-KW"/>
</dbReference>
<dbReference type="Pfam" id="PF03992">
    <property type="entry name" value="ABM"/>
    <property type="match status" value="1"/>
</dbReference>
<dbReference type="InterPro" id="IPR038762">
    <property type="entry name" value="ABM_predict"/>
</dbReference>
<dbReference type="EMBL" id="JAKFHA010000048">
    <property type="protein sequence ID" value="MCF2533404.1"/>
    <property type="molecule type" value="Genomic_DNA"/>
</dbReference>
<evidence type="ECO:0000313" key="3">
    <source>
        <dbReference type="EMBL" id="MCF2533404.1"/>
    </source>
</evidence>
<keyword evidence="3" id="KW-0503">Monooxygenase</keyword>